<dbReference type="Pfam" id="PF03734">
    <property type="entry name" value="YkuD"/>
    <property type="match status" value="1"/>
</dbReference>
<evidence type="ECO:0000256" key="3">
    <source>
        <dbReference type="ARBA" id="ARBA00022960"/>
    </source>
</evidence>
<name>A0A2I1I4S2_9ACTO</name>
<feature type="chain" id="PRO_5014161400" description="L,D-TPase catalytic domain-containing protein" evidence="7">
    <location>
        <begin position="32"/>
        <end position="480"/>
    </location>
</feature>
<reference evidence="9 10" key="1">
    <citation type="submission" date="2017-12" db="EMBL/GenBank/DDBJ databases">
        <title>Phylogenetic diversity of female urinary microbiome.</title>
        <authorList>
            <person name="Thomas-White K."/>
            <person name="Wolfe A.J."/>
        </authorList>
    </citation>
    <scope>NUCLEOTIDE SEQUENCE [LARGE SCALE GENOMIC DNA]</scope>
    <source>
        <strain evidence="9 10">UMB0250</strain>
    </source>
</reference>
<dbReference type="InterPro" id="IPR050979">
    <property type="entry name" value="LD-transpeptidase"/>
</dbReference>
<evidence type="ECO:0000256" key="4">
    <source>
        <dbReference type="ARBA" id="ARBA00022984"/>
    </source>
</evidence>
<proteinExistence type="predicted"/>
<evidence type="ECO:0000313" key="10">
    <source>
        <dbReference type="Proteomes" id="UP000234545"/>
    </source>
</evidence>
<dbReference type="InterPro" id="IPR005490">
    <property type="entry name" value="LD_TPept_cat_dom"/>
</dbReference>
<evidence type="ECO:0000256" key="6">
    <source>
        <dbReference type="PROSITE-ProRule" id="PRU01373"/>
    </source>
</evidence>
<dbReference type="InterPro" id="IPR038054">
    <property type="entry name" value="LD_TPept-like_central_sf"/>
</dbReference>
<feature type="active site" description="Nucleophile" evidence="6">
    <location>
        <position position="455"/>
    </location>
</feature>
<gene>
    <name evidence="9" type="ORF">CYJ25_05915</name>
</gene>
<evidence type="ECO:0000259" key="8">
    <source>
        <dbReference type="PROSITE" id="PS52029"/>
    </source>
</evidence>
<dbReference type="InterPro" id="IPR038063">
    <property type="entry name" value="Transpep_catalytic_dom"/>
</dbReference>
<dbReference type="CDD" id="cd16913">
    <property type="entry name" value="YkuD_like"/>
    <property type="match status" value="1"/>
</dbReference>
<keyword evidence="5 6" id="KW-0961">Cell wall biogenesis/degradation</keyword>
<comment type="caution">
    <text evidence="9">The sequence shown here is derived from an EMBL/GenBank/DDBJ whole genome shotgun (WGS) entry which is preliminary data.</text>
</comment>
<feature type="signal peptide" evidence="7">
    <location>
        <begin position="1"/>
        <end position="31"/>
    </location>
</feature>
<keyword evidence="3 6" id="KW-0133">Cell shape</keyword>
<dbReference type="GO" id="GO:0005576">
    <property type="term" value="C:extracellular region"/>
    <property type="evidence" value="ECO:0007669"/>
    <property type="project" value="TreeGrafter"/>
</dbReference>
<evidence type="ECO:0000256" key="2">
    <source>
        <dbReference type="ARBA" id="ARBA00022679"/>
    </source>
</evidence>
<dbReference type="GO" id="GO:0071555">
    <property type="term" value="P:cell wall organization"/>
    <property type="evidence" value="ECO:0007669"/>
    <property type="project" value="UniProtKB-UniRule"/>
</dbReference>
<dbReference type="AlphaFoldDB" id="A0A2I1I4S2"/>
<dbReference type="Proteomes" id="UP000234545">
    <property type="component" value="Unassembled WGS sequence"/>
</dbReference>
<accession>A0A2I1I4S2</accession>
<dbReference type="SUPFAM" id="SSF141523">
    <property type="entry name" value="L,D-transpeptidase catalytic domain-like"/>
    <property type="match status" value="1"/>
</dbReference>
<dbReference type="GO" id="GO:0008360">
    <property type="term" value="P:regulation of cell shape"/>
    <property type="evidence" value="ECO:0007669"/>
    <property type="project" value="UniProtKB-UniRule"/>
</dbReference>
<keyword evidence="4 6" id="KW-0573">Peptidoglycan synthesis</keyword>
<keyword evidence="7" id="KW-0732">Signal</keyword>
<evidence type="ECO:0000256" key="7">
    <source>
        <dbReference type="SAM" id="SignalP"/>
    </source>
</evidence>
<dbReference type="GO" id="GO:0071972">
    <property type="term" value="F:peptidoglycan L,D-transpeptidase activity"/>
    <property type="evidence" value="ECO:0007669"/>
    <property type="project" value="TreeGrafter"/>
</dbReference>
<feature type="active site" description="Proton donor/acceptor" evidence="6">
    <location>
        <position position="436"/>
    </location>
</feature>
<keyword evidence="2" id="KW-0808">Transferase</keyword>
<dbReference type="PANTHER" id="PTHR30582:SF2">
    <property type="entry name" value="L,D-TRANSPEPTIDASE YCIB-RELATED"/>
    <property type="match status" value="1"/>
</dbReference>
<protein>
    <recommendedName>
        <fullName evidence="8">L,D-TPase catalytic domain-containing protein</fullName>
    </recommendedName>
</protein>
<dbReference type="GO" id="GO:0016740">
    <property type="term" value="F:transferase activity"/>
    <property type="evidence" value="ECO:0007669"/>
    <property type="project" value="UniProtKB-KW"/>
</dbReference>
<dbReference type="OrthoDB" id="3176960at2"/>
<dbReference type="Gene3D" id="3.10.20.800">
    <property type="match status" value="1"/>
</dbReference>
<evidence type="ECO:0000256" key="5">
    <source>
        <dbReference type="ARBA" id="ARBA00023316"/>
    </source>
</evidence>
<dbReference type="PANTHER" id="PTHR30582">
    <property type="entry name" value="L,D-TRANSPEPTIDASE"/>
    <property type="match status" value="1"/>
</dbReference>
<feature type="domain" description="L,D-TPase catalytic" evidence="8">
    <location>
        <begin position="357"/>
        <end position="479"/>
    </location>
</feature>
<comment type="pathway">
    <text evidence="1 6">Cell wall biogenesis; peptidoglycan biosynthesis.</text>
</comment>
<organism evidence="9 10">
    <name type="scientific">Schaalia turicensis</name>
    <dbReference type="NCBI Taxonomy" id="131111"/>
    <lineage>
        <taxon>Bacteria</taxon>
        <taxon>Bacillati</taxon>
        <taxon>Actinomycetota</taxon>
        <taxon>Actinomycetes</taxon>
        <taxon>Actinomycetales</taxon>
        <taxon>Actinomycetaceae</taxon>
        <taxon>Schaalia</taxon>
    </lineage>
</organism>
<dbReference type="GO" id="GO:0018104">
    <property type="term" value="P:peptidoglycan-protein cross-linking"/>
    <property type="evidence" value="ECO:0007669"/>
    <property type="project" value="TreeGrafter"/>
</dbReference>
<dbReference type="PROSITE" id="PS52029">
    <property type="entry name" value="LD_TPASE"/>
    <property type="match status" value="1"/>
</dbReference>
<dbReference type="Gene3D" id="2.40.440.10">
    <property type="entry name" value="L,D-transpeptidase catalytic domain-like"/>
    <property type="match status" value="1"/>
</dbReference>
<evidence type="ECO:0000313" key="9">
    <source>
        <dbReference type="EMBL" id="PKY66110.1"/>
    </source>
</evidence>
<dbReference type="RefSeq" id="WP_101628264.1">
    <property type="nucleotide sequence ID" value="NZ_PKKJ01000006.1"/>
</dbReference>
<sequence length="480" mass="50339">MLNTLNSKMKWTVAGIVAAVLVALGASGAYAASFAHKALPGVKIAGVSVTGMTRDQLKESITQRVEDTTVTFDVDGATSQTTLADAGVSVDVDKTIDEAFEGNKNFFTKMKALFVKKDVAPVLVTDDVILSEFATTLAESTGTVAKEGTVVLGGDGVTFEGTEAVAGALIDTQTVKDGVLAQASTLTSGSVTLSPVQREPKATTEDAAEKATEANALVAVDVSINTGTETVTATPAEKASWIEVTTNEDGSLKAPSVNLEKATAWVQATAEASNTAVVNGVNNVNSAGQVLTVFKEGQPGKSVNNVDAIAQALVESVNAQAAYSGEFTYDEVQPTYESRQVAEGAENLVYQALDGEKWIDVNLSESTVIAYEGGTVVGGPYYMVPGAPATPTVTGTYHVYLKYAKQTMRGENVDGSKYETPNVPWVTYFTGSYAFHGAPWRSSFGWSGPGGSHGCVNMPVEAAKFIYDWSDYGTTVVSHY</sequence>
<evidence type="ECO:0000256" key="1">
    <source>
        <dbReference type="ARBA" id="ARBA00004752"/>
    </source>
</evidence>
<dbReference type="EMBL" id="PKKJ01000006">
    <property type="protein sequence ID" value="PKY66110.1"/>
    <property type="molecule type" value="Genomic_DNA"/>
</dbReference>
<dbReference type="UniPathway" id="UPA00219"/>